<dbReference type="Pfam" id="PF08666">
    <property type="entry name" value="SAF"/>
    <property type="match status" value="1"/>
</dbReference>
<proteinExistence type="predicted"/>
<dbReference type="InterPro" id="IPR013974">
    <property type="entry name" value="SAF"/>
</dbReference>
<dbReference type="STRING" id="471856.Jden_1971"/>
<accession>C7R0E6</accession>
<name>C7R0E6_JONDD</name>
<sequence length="221" mass="22051">MSVSALPFHRRCALLVWRFRFVGVVGVGCVVLLVVSQTLSPATTVVEVPVATRPLAAGEVVMAQDVSFVSVEVLGSPAVSFAGDEVVGAHVRVGVGLGEVLSGAVLTQSPAPPDGFATVSVSVANPSVLSVVAVGDHVAVVPRDSDAAQALTSHAVLLSVSAPGEGSGGALSGVVGSADTSAPVTVLLAVPHEQATEVALAAQWAEMAIVVLPAQGNQPIM</sequence>
<organism evidence="3 4">
    <name type="scientific">Jonesia denitrificans (strain ATCC 14870 / DSM 20603 / BCRC 15368 / CIP 55.134 / JCM 11481 / NBRC 15587 / NCTC 10816 / Prevot 55134)</name>
    <name type="common">Listeria denitrificans</name>
    <dbReference type="NCBI Taxonomy" id="471856"/>
    <lineage>
        <taxon>Bacteria</taxon>
        <taxon>Bacillati</taxon>
        <taxon>Actinomycetota</taxon>
        <taxon>Actinomycetes</taxon>
        <taxon>Micrococcales</taxon>
        <taxon>Jonesiaceae</taxon>
        <taxon>Jonesia</taxon>
    </lineage>
</organism>
<dbReference type="HOGENOM" id="CLU_1249244_0_0_11"/>
<keyword evidence="1" id="KW-0472">Membrane</keyword>
<evidence type="ECO:0000256" key="1">
    <source>
        <dbReference type="SAM" id="Phobius"/>
    </source>
</evidence>
<gene>
    <name evidence="3" type="ordered locus">Jden_1971</name>
</gene>
<keyword evidence="1" id="KW-0812">Transmembrane</keyword>
<keyword evidence="4" id="KW-1185">Reference proteome</keyword>
<reference evidence="3 4" key="1">
    <citation type="journal article" date="2009" name="Stand. Genomic Sci.">
        <title>Complete genome sequence of Jonesia denitrificans type strain (Prevot 55134).</title>
        <authorList>
            <person name="Pukall R."/>
            <person name="Gehrich-Schroter G."/>
            <person name="Lapidus A."/>
            <person name="Nolan M."/>
            <person name="Glavina Del Rio T."/>
            <person name="Lucas S."/>
            <person name="Chen F."/>
            <person name="Tice H."/>
            <person name="Pitluck S."/>
            <person name="Cheng J.F."/>
            <person name="Copeland A."/>
            <person name="Saunders E."/>
            <person name="Brettin T."/>
            <person name="Detter J.C."/>
            <person name="Bruce D."/>
            <person name="Goodwin L."/>
            <person name="Pati A."/>
            <person name="Ivanova N."/>
            <person name="Mavromatis K."/>
            <person name="Ovchinnikova G."/>
            <person name="Chen A."/>
            <person name="Palaniappan K."/>
            <person name="Land M."/>
            <person name="Hauser L."/>
            <person name="Chang Y.J."/>
            <person name="Jeffries C.D."/>
            <person name="Chain P."/>
            <person name="Goker M."/>
            <person name="Bristow J."/>
            <person name="Eisen J.A."/>
            <person name="Markowitz V."/>
            <person name="Hugenholtz P."/>
            <person name="Kyrpides N.C."/>
            <person name="Klenk H.P."/>
            <person name="Han C."/>
        </authorList>
    </citation>
    <scope>NUCLEOTIDE SEQUENCE [LARGE SCALE GENOMIC DNA]</scope>
    <source>
        <strain evidence="4">ATCC 14870 / DSM 20603 / BCRC 15368 / CIP 55.134 / JCM 11481 / NBRC 15587 / NCTC 10816 / Prevot 55134</strain>
    </source>
</reference>
<evidence type="ECO:0000259" key="2">
    <source>
        <dbReference type="SMART" id="SM00858"/>
    </source>
</evidence>
<dbReference type="CDD" id="cd11614">
    <property type="entry name" value="SAF_CpaB_FlgA_like"/>
    <property type="match status" value="1"/>
</dbReference>
<dbReference type="KEGG" id="jde:Jden_1971"/>
<evidence type="ECO:0000313" key="3">
    <source>
        <dbReference type="EMBL" id="ACV09610.1"/>
    </source>
</evidence>
<feature type="domain" description="SAF" evidence="2">
    <location>
        <begin position="46"/>
        <end position="107"/>
    </location>
</feature>
<dbReference type="EMBL" id="CP001706">
    <property type="protein sequence ID" value="ACV09610.1"/>
    <property type="molecule type" value="Genomic_DNA"/>
</dbReference>
<dbReference type="SMART" id="SM00858">
    <property type="entry name" value="SAF"/>
    <property type="match status" value="1"/>
</dbReference>
<dbReference type="Proteomes" id="UP000000628">
    <property type="component" value="Chromosome"/>
</dbReference>
<dbReference type="RefSeq" id="WP_015772238.1">
    <property type="nucleotide sequence ID" value="NC_013174.1"/>
</dbReference>
<dbReference type="AlphaFoldDB" id="C7R0E6"/>
<keyword evidence="1" id="KW-1133">Transmembrane helix</keyword>
<feature type="transmembrane region" description="Helical" evidence="1">
    <location>
        <begin position="12"/>
        <end position="35"/>
    </location>
</feature>
<protein>
    <submittedName>
        <fullName evidence="3">SAF domain protein</fullName>
    </submittedName>
</protein>
<evidence type="ECO:0000313" key="4">
    <source>
        <dbReference type="Proteomes" id="UP000000628"/>
    </source>
</evidence>